<comment type="caution">
    <text evidence="1">The sequence shown here is derived from an EMBL/GenBank/DDBJ whole genome shotgun (WGS) entry which is preliminary data.</text>
</comment>
<protein>
    <submittedName>
        <fullName evidence="1">WD40 repeat-like protein</fullName>
    </submittedName>
</protein>
<proteinExistence type="predicted"/>
<dbReference type="Proteomes" id="UP001497680">
    <property type="component" value="Unassembled WGS sequence"/>
</dbReference>
<sequence length="334" mass="36747">MARLAPRTSAPPEKLKSMMPTIKPTIYHDPGATKTPNNIRTIAWNPLGTYIATGCLDKTLRVWNQDKPNVRQTTELKGHTASIEKVAFNPVKELELCSVSSDGVVRFWDVKTKQVLNEVKGLGETFTLAWAPRGEYVVVGNKDDKLFVISPTQSTPVSAHQQSVQTNSLAFCWSGQRIFATTGDGKTRILTFPEFEPAYMFDYKEGPDAEFKLTGHTSSCMAIELHPFNRYLATGGTDSLISLWETGEWNCVRTATKMNGPVRSLSFSWDGLYLIGGSDEGSGLELFISETGEHICTYKTTTASPIVTWAPNRYALAYADGGSLRVVGFNIGGK</sequence>
<organism evidence="1 2">
    <name type="scientific">Hypoxylon rubiginosum</name>
    <dbReference type="NCBI Taxonomy" id="110542"/>
    <lineage>
        <taxon>Eukaryota</taxon>
        <taxon>Fungi</taxon>
        <taxon>Dikarya</taxon>
        <taxon>Ascomycota</taxon>
        <taxon>Pezizomycotina</taxon>
        <taxon>Sordariomycetes</taxon>
        <taxon>Xylariomycetidae</taxon>
        <taxon>Xylariales</taxon>
        <taxon>Hypoxylaceae</taxon>
        <taxon>Hypoxylon</taxon>
    </lineage>
</organism>
<dbReference type="EMBL" id="MU394310">
    <property type="protein sequence ID" value="KAI6087076.1"/>
    <property type="molecule type" value="Genomic_DNA"/>
</dbReference>
<name>A0ACC0D2W8_9PEZI</name>
<accession>A0ACC0D2W8</accession>
<evidence type="ECO:0000313" key="1">
    <source>
        <dbReference type="EMBL" id="KAI6087076.1"/>
    </source>
</evidence>
<reference evidence="1 2" key="1">
    <citation type="journal article" date="2022" name="New Phytol.">
        <title>Ecological generalism drives hyperdiversity of secondary metabolite gene clusters in xylarialean endophytes.</title>
        <authorList>
            <person name="Franco M.E.E."/>
            <person name="Wisecaver J.H."/>
            <person name="Arnold A.E."/>
            <person name="Ju Y.M."/>
            <person name="Slot J.C."/>
            <person name="Ahrendt S."/>
            <person name="Moore L.P."/>
            <person name="Eastman K.E."/>
            <person name="Scott K."/>
            <person name="Konkel Z."/>
            <person name="Mondo S.J."/>
            <person name="Kuo A."/>
            <person name="Hayes R.D."/>
            <person name="Haridas S."/>
            <person name="Andreopoulos B."/>
            <person name="Riley R."/>
            <person name="LaButti K."/>
            <person name="Pangilinan J."/>
            <person name="Lipzen A."/>
            <person name="Amirebrahimi M."/>
            <person name="Yan J."/>
            <person name="Adam C."/>
            <person name="Keymanesh K."/>
            <person name="Ng V."/>
            <person name="Louie K."/>
            <person name="Northen T."/>
            <person name="Drula E."/>
            <person name="Henrissat B."/>
            <person name="Hsieh H.M."/>
            <person name="Youens-Clark K."/>
            <person name="Lutzoni F."/>
            <person name="Miadlikowska J."/>
            <person name="Eastwood D.C."/>
            <person name="Hamelin R.C."/>
            <person name="Grigoriev I.V."/>
            <person name="U'Ren J.M."/>
        </authorList>
    </citation>
    <scope>NUCLEOTIDE SEQUENCE [LARGE SCALE GENOMIC DNA]</scope>
    <source>
        <strain evidence="1 2">ER1909</strain>
    </source>
</reference>
<gene>
    <name evidence="1" type="ORF">F4821DRAFT_118687</name>
</gene>
<evidence type="ECO:0000313" key="2">
    <source>
        <dbReference type="Proteomes" id="UP001497680"/>
    </source>
</evidence>
<keyword evidence="2" id="KW-1185">Reference proteome</keyword>